<organism evidence="2 3">
    <name type="scientific">Massariosphaeria phaeospora</name>
    <dbReference type="NCBI Taxonomy" id="100035"/>
    <lineage>
        <taxon>Eukaryota</taxon>
        <taxon>Fungi</taxon>
        <taxon>Dikarya</taxon>
        <taxon>Ascomycota</taxon>
        <taxon>Pezizomycotina</taxon>
        <taxon>Dothideomycetes</taxon>
        <taxon>Pleosporomycetidae</taxon>
        <taxon>Pleosporales</taxon>
        <taxon>Pleosporales incertae sedis</taxon>
        <taxon>Massariosphaeria</taxon>
    </lineage>
</organism>
<evidence type="ECO:0000313" key="3">
    <source>
        <dbReference type="Proteomes" id="UP000481861"/>
    </source>
</evidence>
<dbReference type="Pfam" id="PF00651">
    <property type="entry name" value="BTB"/>
    <property type="match status" value="1"/>
</dbReference>
<dbReference type="AlphaFoldDB" id="A0A7C8I2K7"/>
<reference evidence="2 3" key="1">
    <citation type="submission" date="2020-01" db="EMBL/GenBank/DDBJ databases">
        <authorList>
            <consortium name="DOE Joint Genome Institute"/>
            <person name="Haridas S."/>
            <person name="Albert R."/>
            <person name="Binder M."/>
            <person name="Bloem J."/>
            <person name="Labutti K."/>
            <person name="Salamov A."/>
            <person name="Andreopoulos B."/>
            <person name="Baker S.E."/>
            <person name="Barry K."/>
            <person name="Bills G."/>
            <person name="Bluhm B.H."/>
            <person name="Cannon C."/>
            <person name="Castanera R."/>
            <person name="Culley D.E."/>
            <person name="Daum C."/>
            <person name="Ezra D."/>
            <person name="Gonzalez J.B."/>
            <person name="Henrissat B."/>
            <person name="Kuo A."/>
            <person name="Liang C."/>
            <person name="Lipzen A."/>
            <person name="Lutzoni F."/>
            <person name="Magnuson J."/>
            <person name="Mondo S."/>
            <person name="Nolan M."/>
            <person name="Ohm R."/>
            <person name="Pangilinan J."/>
            <person name="Park H.-J.H."/>
            <person name="Ramirez L."/>
            <person name="Alfaro M."/>
            <person name="Sun H."/>
            <person name="Tritt A."/>
            <person name="Yoshinaga Y."/>
            <person name="Zwiers L.-H.L."/>
            <person name="Turgeon B.G."/>
            <person name="Goodwin S.B."/>
            <person name="Spatafora J.W."/>
            <person name="Crous P.W."/>
            <person name="Grigoriev I.V."/>
        </authorList>
    </citation>
    <scope>NUCLEOTIDE SEQUENCE [LARGE SCALE GENOMIC DNA]</scope>
    <source>
        <strain evidence="2 3">CBS 611.86</strain>
    </source>
</reference>
<dbReference type="InterPro" id="IPR011333">
    <property type="entry name" value="SKP1/BTB/POZ_sf"/>
</dbReference>
<dbReference type="PANTHER" id="PTHR47843:SF2">
    <property type="entry name" value="BTB DOMAIN-CONTAINING PROTEIN"/>
    <property type="match status" value="1"/>
</dbReference>
<dbReference type="PANTHER" id="PTHR47843">
    <property type="entry name" value="BTB DOMAIN-CONTAINING PROTEIN-RELATED"/>
    <property type="match status" value="1"/>
</dbReference>
<keyword evidence="3" id="KW-1185">Reference proteome</keyword>
<accession>A0A7C8I2K7</accession>
<dbReference type="SUPFAM" id="SSF54695">
    <property type="entry name" value="POZ domain"/>
    <property type="match status" value="1"/>
</dbReference>
<comment type="caution">
    <text evidence="2">The sequence shown here is derived from an EMBL/GenBank/DDBJ whole genome shotgun (WGS) entry which is preliminary data.</text>
</comment>
<gene>
    <name evidence="2" type="ORF">BDV95DRAFT_114956</name>
</gene>
<evidence type="ECO:0000259" key="1">
    <source>
        <dbReference type="PROSITE" id="PS50097"/>
    </source>
</evidence>
<dbReference type="InterPro" id="IPR000210">
    <property type="entry name" value="BTB/POZ_dom"/>
</dbReference>
<proteinExistence type="predicted"/>
<feature type="domain" description="BTB" evidence="1">
    <location>
        <begin position="23"/>
        <end position="94"/>
    </location>
</feature>
<name>A0A7C8I2K7_9PLEO</name>
<dbReference type="PROSITE" id="PS50097">
    <property type="entry name" value="BTB"/>
    <property type="match status" value="1"/>
</dbReference>
<dbReference type="Proteomes" id="UP000481861">
    <property type="component" value="Unassembled WGS sequence"/>
</dbReference>
<dbReference type="Gene3D" id="3.30.710.10">
    <property type="entry name" value="Potassium Channel Kv1.1, Chain A"/>
    <property type="match status" value="1"/>
</dbReference>
<sequence>MAKFTDLRTAEQHAASWLDSPIIKICVAAESFEHCKMFYVHSGLICARSLYFRTTMNGRWLEADEQAVSLPEDDPAVVATYLGLLYTNRLHLPQTIHSQYNWLIRLYVFAERMMDTESKNIVVQAMMARAKEGYCPPSNAISTLYDGTPETSLARNLFVVIRYLCFKTHDSHDSTVWWNKELPGDFLFELGAKILKELALKPKGTDRLLLDDHSLYMEAEMTEEANTEQDKAEVAHTT</sequence>
<protein>
    <recommendedName>
        <fullName evidence="1">BTB domain-containing protein</fullName>
    </recommendedName>
</protein>
<dbReference type="EMBL" id="JAADJZ010000017">
    <property type="protein sequence ID" value="KAF2869209.1"/>
    <property type="molecule type" value="Genomic_DNA"/>
</dbReference>
<evidence type="ECO:0000313" key="2">
    <source>
        <dbReference type="EMBL" id="KAF2869209.1"/>
    </source>
</evidence>
<dbReference type="OrthoDB" id="1022638at2759"/>